<dbReference type="PANTHER" id="PTHR10333:SF42">
    <property type="entry name" value="INHIBITOR OF GROWTH PROTEIN 5"/>
    <property type="match status" value="1"/>
</dbReference>
<comment type="subcellular location">
    <subcellularLocation>
        <location evidence="1 11">Nucleus</location>
    </subcellularLocation>
</comment>
<evidence type="ECO:0000256" key="2">
    <source>
        <dbReference type="ARBA" id="ARBA00010210"/>
    </source>
</evidence>
<evidence type="ECO:0000256" key="9">
    <source>
        <dbReference type="PIRSR" id="PIRSR628651-51"/>
    </source>
</evidence>
<keyword evidence="6 11" id="KW-0156">Chromatin regulator</keyword>
<reference evidence="14" key="1">
    <citation type="submission" date="2020-11" db="EMBL/GenBank/DDBJ databases">
        <authorList>
            <consortium name="DOE Joint Genome Institute"/>
            <person name="Ahrendt S."/>
            <person name="Riley R."/>
            <person name="Andreopoulos W."/>
            <person name="Labutti K."/>
            <person name="Pangilinan J."/>
            <person name="Ruiz-Duenas F.J."/>
            <person name="Barrasa J.M."/>
            <person name="Sanchez-Garcia M."/>
            <person name="Camarero S."/>
            <person name="Miyauchi S."/>
            <person name="Serrano A."/>
            <person name="Linde D."/>
            <person name="Babiker R."/>
            <person name="Drula E."/>
            <person name="Ayuso-Fernandez I."/>
            <person name="Pacheco R."/>
            <person name="Padilla G."/>
            <person name="Ferreira P."/>
            <person name="Barriuso J."/>
            <person name="Kellner H."/>
            <person name="Castanera R."/>
            <person name="Alfaro M."/>
            <person name="Ramirez L."/>
            <person name="Pisabarro A.G."/>
            <person name="Kuo A."/>
            <person name="Tritt A."/>
            <person name="Lipzen A."/>
            <person name="He G."/>
            <person name="Yan M."/>
            <person name="Ng V."/>
            <person name="Cullen D."/>
            <person name="Martin F."/>
            <person name="Rosso M.-N."/>
            <person name="Henrissat B."/>
            <person name="Hibbett D."/>
            <person name="Martinez A.T."/>
            <person name="Grigoriev I.V."/>
        </authorList>
    </citation>
    <scope>NUCLEOTIDE SEQUENCE</scope>
    <source>
        <strain evidence="14">CBS 506.95</strain>
    </source>
</reference>
<evidence type="ECO:0000313" key="14">
    <source>
        <dbReference type="EMBL" id="KAF9532400.1"/>
    </source>
</evidence>
<dbReference type="InterPro" id="IPR024610">
    <property type="entry name" value="ING_N_histone-binding"/>
</dbReference>
<evidence type="ECO:0000313" key="15">
    <source>
        <dbReference type="Proteomes" id="UP000807306"/>
    </source>
</evidence>
<feature type="region of interest" description="Disordered" evidence="12">
    <location>
        <begin position="237"/>
        <end position="256"/>
    </location>
</feature>
<keyword evidence="15" id="KW-1185">Reference proteome</keyword>
<dbReference type="GO" id="GO:0006325">
    <property type="term" value="P:chromatin organization"/>
    <property type="evidence" value="ECO:0007669"/>
    <property type="project" value="UniProtKB-KW"/>
</dbReference>
<dbReference type="Proteomes" id="UP000807306">
    <property type="component" value="Unassembled WGS sequence"/>
</dbReference>
<dbReference type="EMBL" id="MU157832">
    <property type="protein sequence ID" value="KAF9532400.1"/>
    <property type="molecule type" value="Genomic_DNA"/>
</dbReference>
<dbReference type="OrthoDB" id="5411773at2759"/>
<evidence type="ECO:0000256" key="5">
    <source>
        <dbReference type="ARBA" id="ARBA00022833"/>
    </source>
</evidence>
<feature type="domain" description="PHD-type" evidence="13">
    <location>
        <begin position="308"/>
        <end position="357"/>
    </location>
</feature>
<feature type="compositionally biased region" description="Basic and acidic residues" evidence="12">
    <location>
        <begin position="120"/>
        <end position="130"/>
    </location>
</feature>
<feature type="site" description="Histone H3K4me3 binding" evidence="8">
    <location>
        <position position="333"/>
    </location>
</feature>
<evidence type="ECO:0000256" key="6">
    <source>
        <dbReference type="ARBA" id="ARBA00022853"/>
    </source>
</evidence>
<evidence type="ECO:0000256" key="10">
    <source>
        <dbReference type="PROSITE-ProRule" id="PRU00146"/>
    </source>
</evidence>
<evidence type="ECO:0000256" key="1">
    <source>
        <dbReference type="ARBA" id="ARBA00004123"/>
    </source>
</evidence>
<comment type="domain">
    <text evidence="11">The PHD-type zinc finger mediates the binding to H3K4me3.</text>
</comment>
<dbReference type="InterPro" id="IPR019786">
    <property type="entry name" value="Zinc_finger_PHD-type_CS"/>
</dbReference>
<sequence>MSTRKRRHQEAFKEKESSKPPSLTEQEKEKQRVEKEQEIWDSIREAHYEAIEQLPLTLQRQLSLMRQIDEQTSSTGSRLLPTLQKYIELRRQLEKKKVLKGQDALSAPLQEQAPSGNDTAHIEPDVHRNSEPPVPTTMNGLTSNESKSAIRNTTPSTTHSDRTESQSSRDVIRQIAFMAEELLRASQEKVNLAQTNCDSVERHIHLLDRAIEEQEAALSADPNKAIHIHLPELIIPQNNRGKPKEKQLDYDSDDEVEEVATPVTVEELTTNLKRSSGRKGKGAVKTPVDGNDATSLTITLPAQSNEEPLYCYCQRVSFGEMIACDNSDCEREWFHLGCVGLTEPPEGEWFCEDCNSDEA</sequence>
<name>A0A9P6JUD2_9AGAR</name>
<dbReference type="AlphaFoldDB" id="A0A9P6JUD2"/>
<evidence type="ECO:0000256" key="12">
    <source>
        <dbReference type="SAM" id="MobiDB-lite"/>
    </source>
</evidence>
<comment type="caution">
    <text evidence="14">The sequence shown here is derived from an EMBL/GenBank/DDBJ whole genome shotgun (WGS) entry which is preliminary data.</text>
</comment>
<dbReference type="InterPro" id="IPR028651">
    <property type="entry name" value="ING_fam"/>
</dbReference>
<comment type="similarity">
    <text evidence="2 11">Belongs to the ING family.</text>
</comment>
<feature type="region of interest" description="Disordered" evidence="12">
    <location>
        <begin position="106"/>
        <end position="169"/>
    </location>
</feature>
<keyword evidence="4 10" id="KW-0863">Zinc-finger</keyword>
<feature type="binding site" evidence="9">
    <location>
        <position position="313"/>
    </location>
    <ligand>
        <name>Zn(2+)</name>
        <dbReference type="ChEBI" id="CHEBI:29105"/>
        <label>1</label>
    </ligand>
</feature>
<dbReference type="InterPro" id="IPR011011">
    <property type="entry name" value="Znf_FYVE_PHD"/>
</dbReference>
<feature type="binding site" evidence="9">
    <location>
        <position position="351"/>
    </location>
    <ligand>
        <name>Zn(2+)</name>
        <dbReference type="ChEBI" id="CHEBI:29105"/>
        <label>2</label>
    </ligand>
</feature>
<accession>A0A9P6JUD2</accession>
<feature type="compositionally biased region" description="Polar residues" evidence="12">
    <location>
        <begin position="136"/>
        <end position="158"/>
    </location>
</feature>
<feature type="site" description="Histone H3K4me3 binding" evidence="8">
    <location>
        <position position="310"/>
    </location>
</feature>
<proteinExistence type="inferred from homology"/>
<dbReference type="GO" id="GO:0000785">
    <property type="term" value="C:chromatin"/>
    <property type="evidence" value="ECO:0007669"/>
    <property type="project" value="UniProtKB-ARBA"/>
</dbReference>
<feature type="binding site" evidence="9">
    <location>
        <position position="324"/>
    </location>
    <ligand>
        <name>Zn(2+)</name>
        <dbReference type="ChEBI" id="CHEBI:29105"/>
        <label>2</label>
    </ligand>
</feature>
<feature type="binding site" evidence="9">
    <location>
        <position position="354"/>
    </location>
    <ligand>
        <name>Zn(2+)</name>
        <dbReference type="ChEBI" id="CHEBI:29105"/>
        <label>2</label>
    </ligand>
</feature>
<dbReference type="InterPro" id="IPR019787">
    <property type="entry name" value="Znf_PHD-finger"/>
</dbReference>
<evidence type="ECO:0000256" key="3">
    <source>
        <dbReference type="ARBA" id="ARBA00022723"/>
    </source>
</evidence>
<feature type="compositionally biased region" description="Basic and acidic residues" evidence="12">
    <location>
        <begin position="9"/>
        <end position="18"/>
    </location>
</feature>
<organism evidence="14 15">
    <name type="scientific">Crepidotus variabilis</name>
    <dbReference type="NCBI Taxonomy" id="179855"/>
    <lineage>
        <taxon>Eukaryota</taxon>
        <taxon>Fungi</taxon>
        <taxon>Dikarya</taxon>
        <taxon>Basidiomycota</taxon>
        <taxon>Agaricomycotina</taxon>
        <taxon>Agaricomycetes</taxon>
        <taxon>Agaricomycetidae</taxon>
        <taxon>Agaricales</taxon>
        <taxon>Agaricineae</taxon>
        <taxon>Crepidotaceae</taxon>
        <taxon>Crepidotus</taxon>
    </lineage>
</organism>
<evidence type="ECO:0000256" key="4">
    <source>
        <dbReference type="ARBA" id="ARBA00022771"/>
    </source>
</evidence>
<dbReference type="GO" id="GO:0005634">
    <property type="term" value="C:nucleus"/>
    <property type="evidence" value="ECO:0007669"/>
    <property type="project" value="UniProtKB-SubCell"/>
</dbReference>
<evidence type="ECO:0000256" key="8">
    <source>
        <dbReference type="PIRSR" id="PIRSR628651-50"/>
    </source>
</evidence>
<keyword evidence="3 9" id="KW-0479">Metal-binding</keyword>
<dbReference type="CDD" id="cd15505">
    <property type="entry name" value="PHD_ING"/>
    <property type="match status" value="1"/>
</dbReference>
<dbReference type="InterPro" id="IPR001965">
    <property type="entry name" value="Znf_PHD"/>
</dbReference>
<keyword evidence="5 9" id="KW-0862">Zinc</keyword>
<dbReference type="SMART" id="SM01408">
    <property type="entry name" value="ING"/>
    <property type="match status" value="1"/>
</dbReference>
<evidence type="ECO:0000256" key="11">
    <source>
        <dbReference type="RuleBase" id="RU361213"/>
    </source>
</evidence>
<dbReference type="SUPFAM" id="SSF57903">
    <property type="entry name" value="FYVE/PHD zinc finger"/>
    <property type="match status" value="1"/>
</dbReference>
<dbReference type="GO" id="GO:0008270">
    <property type="term" value="F:zinc ion binding"/>
    <property type="evidence" value="ECO:0007669"/>
    <property type="project" value="UniProtKB-KW"/>
</dbReference>
<keyword evidence="7 11" id="KW-0539">Nucleus</keyword>
<evidence type="ECO:0000259" key="13">
    <source>
        <dbReference type="PROSITE" id="PS50016"/>
    </source>
</evidence>
<dbReference type="Pfam" id="PF12998">
    <property type="entry name" value="ING"/>
    <property type="match status" value="2"/>
</dbReference>
<dbReference type="Gene3D" id="6.10.140.1740">
    <property type="match status" value="1"/>
</dbReference>
<protein>
    <recommendedName>
        <fullName evidence="11">Chromatin modification-related protein</fullName>
    </recommendedName>
</protein>
<feature type="site" description="Histone H3K4me3 binding" evidence="8">
    <location>
        <position position="325"/>
    </location>
</feature>
<feature type="binding site" evidence="9">
    <location>
        <position position="311"/>
    </location>
    <ligand>
        <name>Zn(2+)</name>
        <dbReference type="ChEBI" id="CHEBI:29105"/>
        <label>1</label>
    </ligand>
</feature>
<dbReference type="PROSITE" id="PS50016">
    <property type="entry name" value="ZF_PHD_2"/>
    <property type="match status" value="1"/>
</dbReference>
<feature type="region of interest" description="Disordered" evidence="12">
    <location>
        <begin position="1"/>
        <end position="33"/>
    </location>
</feature>
<gene>
    <name evidence="14" type="ORF">CPB83DRAFT_950783</name>
</gene>
<evidence type="ECO:0000256" key="7">
    <source>
        <dbReference type="ARBA" id="ARBA00023242"/>
    </source>
</evidence>
<feature type="site" description="Histone H3K4me3 binding" evidence="8">
    <location>
        <position position="321"/>
    </location>
</feature>
<dbReference type="PROSITE" id="PS01359">
    <property type="entry name" value="ZF_PHD_1"/>
    <property type="match status" value="1"/>
</dbReference>
<dbReference type="SMART" id="SM00249">
    <property type="entry name" value="PHD"/>
    <property type="match status" value="1"/>
</dbReference>
<comment type="subunit">
    <text evidence="11">Component of an histone acetyltransferase complex. Interacts with H3K4me3 and to a lesser extent with H3K4me2.</text>
</comment>
<dbReference type="GO" id="GO:0006355">
    <property type="term" value="P:regulation of DNA-templated transcription"/>
    <property type="evidence" value="ECO:0007669"/>
    <property type="project" value="TreeGrafter"/>
</dbReference>
<dbReference type="InterPro" id="IPR013083">
    <property type="entry name" value="Znf_RING/FYVE/PHD"/>
</dbReference>
<comment type="function">
    <text evidence="11">Component of an histone acetyltransferase complex.</text>
</comment>
<feature type="binding site" evidence="9">
    <location>
        <position position="329"/>
    </location>
    <ligand>
        <name>Zn(2+)</name>
        <dbReference type="ChEBI" id="CHEBI:29105"/>
        <label>2</label>
    </ligand>
</feature>
<feature type="binding site" evidence="9">
    <location>
        <position position="335"/>
    </location>
    <ligand>
        <name>Zn(2+)</name>
        <dbReference type="ChEBI" id="CHEBI:29105"/>
        <label>1</label>
    </ligand>
</feature>
<dbReference type="PANTHER" id="PTHR10333">
    <property type="entry name" value="INHIBITOR OF GROWTH PROTEIN"/>
    <property type="match status" value="1"/>
</dbReference>
<dbReference type="Gene3D" id="3.30.40.10">
    <property type="entry name" value="Zinc/RING finger domain, C3HC4 (zinc finger)"/>
    <property type="match status" value="1"/>
</dbReference>
<feature type="binding site" evidence="9">
    <location>
        <position position="338"/>
    </location>
    <ligand>
        <name>Zn(2+)</name>
        <dbReference type="ChEBI" id="CHEBI:29105"/>
        <label>1</label>
    </ligand>
</feature>